<dbReference type="AlphaFoldDB" id="A0AAV0F7R6"/>
<protein>
    <submittedName>
        <fullName evidence="2">Uncharacterized protein</fullName>
    </submittedName>
</protein>
<proteinExistence type="predicted"/>
<keyword evidence="3" id="KW-1185">Reference proteome</keyword>
<name>A0AAV0F7R6_9ASTE</name>
<feature type="region of interest" description="Disordered" evidence="1">
    <location>
        <begin position="98"/>
        <end position="127"/>
    </location>
</feature>
<evidence type="ECO:0000256" key="1">
    <source>
        <dbReference type="SAM" id="MobiDB-lite"/>
    </source>
</evidence>
<reference evidence="2" key="1">
    <citation type="submission" date="2022-07" db="EMBL/GenBank/DDBJ databases">
        <authorList>
            <person name="Macas J."/>
            <person name="Novak P."/>
            <person name="Neumann P."/>
        </authorList>
    </citation>
    <scope>NUCLEOTIDE SEQUENCE</scope>
</reference>
<comment type="caution">
    <text evidence="2">The sequence shown here is derived from an EMBL/GenBank/DDBJ whole genome shotgun (WGS) entry which is preliminary data.</text>
</comment>
<evidence type="ECO:0000313" key="2">
    <source>
        <dbReference type="EMBL" id="CAH9131535.1"/>
    </source>
</evidence>
<accession>A0AAV0F7R6</accession>
<organism evidence="2 3">
    <name type="scientific">Cuscuta epithymum</name>
    <dbReference type="NCBI Taxonomy" id="186058"/>
    <lineage>
        <taxon>Eukaryota</taxon>
        <taxon>Viridiplantae</taxon>
        <taxon>Streptophyta</taxon>
        <taxon>Embryophyta</taxon>
        <taxon>Tracheophyta</taxon>
        <taxon>Spermatophyta</taxon>
        <taxon>Magnoliopsida</taxon>
        <taxon>eudicotyledons</taxon>
        <taxon>Gunneridae</taxon>
        <taxon>Pentapetalae</taxon>
        <taxon>asterids</taxon>
        <taxon>lamiids</taxon>
        <taxon>Solanales</taxon>
        <taxon>Convolvulaceae</taxon>
        <taxon>Cuscuteae</taxon>
        <taxon>Cuscuta</taxon>
        <taxon>Cuscuta subgen. Cuscuta</taxon>
    </lineage>
</organism>
<gene>
    <name evidence="2" type="ORF">CEPIT_LOCUS31460</name>
</gene>
<dbReference type="Proteomes" id="UP001152523">
    <property type="component" value="Unassembled WGS sequence"/>
</dbReference>
<evidence type="ECO:0000313" key="3">
    <source>
        <dbReference type="Proteomes" id="UP001152523"/>
    </source>
</evidence>
<dbReference type="EMBL" id="CAMAPF010000966">
    <property type="protein sequence ID" value="CAH9131535.1"/>
    <property type="molecule type" value="Genomic_DNA"/>
</dbReference>
<sequence>MSSLAMIGGIETYNAVNCPEAPTTCLAKSSAQYWVNFSMSDRRLWRLFGYYESSEVIKSMMTVNIPQPNLSFLNLNMSSLYSLAAPVVSVFFLLTGPSQHKPTKKSQDPPVSCAVEGPPCLRRSERR</sequence>